<dbReference type="GO" id="GO:0045944">
    <property type="term" value="P:positive regulation of transcription by RNA polymerase II"/>
    <property type="evidence" value="ECO:0007669"/>
    <property type="project" value="InterPro"/>
</dbReference>
<sequence>MGRGKIEIKRIENSTNRQVTFCKRRNGLLKKAYELSVLCDAEVALIVFSTRGRLYEYANNNIRSTIERYKKASDNTNTHSVQEINAAYYQQESAKLRQQIQTIQNSNRHLMGDSLSALSVKELKQVENRLEKAISRIRSKKHELLLAEIENLQKREIELDNESIYLRTKIAEVERFQQHHHQMVSGTEMTAIEVLASRNYFAHSIMTTGSGSGAGHGCSYSDPDKKIHLG</sequence>
<evidence type="ECO:0000256" key="3">
    <source>
        <dbReference type="ARBA" id="ARBA00023125"/>
    </source>
</evidence>
<dbReference type="InterPro" id="IPR033896">
    <property type="entry name" value="MEF2-like_N"/>
</dbReference>
<dbReference type="OrthoDB" id="1898716at2759"/>
<keyword evidence="11" id="KW-1185">Reference proteome</keyword>
<dbReference type="GO" id="GO:0005634">
    <property type="term" value="C:nucleus"/>
    <property type="evidence" value="ECO:0007669"/>
    <property type="project" value="UniProtKB-SubCell"/>
</dbReference>
<keyword evidence="6" id="KW-0175">Coiled coil</keyword>
<comment type="subcellular location">
    <subcellularLocation>
        <location evidence="1">Nucleus</location>
    </subcellularLocation>
</comment>
<keyword evidence="5" id="KW-0539">Nucleus</keyword>
<dbReference type="GO" id="GO:0003700">
    <property type="term" value="F:DNA-binding transcription factor activity"/>
    <property type="evidence" value="ECO:0007669"/>
    <property type="project" value="InterPro"/>
</dbReference>
<evidence type="ECO:0000256" key="6">
    <source>
        <dbReference type="SAM" id="Coils"/>
    </source>
</evidence>
<reference evidence="10 11" key="1">
    <citation type="submission" date="2020-02" db="EMBL/GenBank/DDBJ databases">
        <authorList>
            <person name="Ma Q."/>
            <person name="Huang Y."/>
            <person name="Song X."/>
            <person name="Pei D."/>
        </authorList>
    </citation>
    <scope>NUCLEOTIDE SEQUENCE [LARGE SCALE GENOMIC DNA]</scope>
    <source>
        <strain evidence="10">Sxm20200214</strain>
        <tissue evidence="10">Leaf</tissue>
    </source>
</reference>
<dbReference type="SUPFAM" id="SSF55455">
    <property type="entry name" value="SRF-like"/>
    <property type="match status" value="1"/>
</dbReference>
<dbReference type="PRINTS" id="PR00404">
    <property type="entry name" value="MADSDOMAIN"/>
</dbReference>
<proteinExistence type="predicted"/>
<evidence type="ECO:0000313" key="10">
    <source>
        <dbReference type="EMBL" id="KAG2330257.1"/>
    </source>
</evidence>
<keyword evidence="2" id="KW-0805">Transcription regulation</keyword>
<accession>A0A8X7WJ38</accession>
<dbReference type="InterPro" id="IPR036879">
    <property type="entry name" value="TF_MADSbox_sf"/>
</dbReference>
<protein>
    <submittedName>
        <fullName evidence="10">Uncharacterized protein</fullName>
    </submittedName>
</protein>
<feature type="coiled-coil region" evidence="6">
    <location>
        <begin position="120"/>
        <end position="162"/>
    </location>
</feature>
<dbReference type="InterPro" id="IPR002100">
    <property type="entry name" value="TF_MADSbox"/>
</dbReference>
<dbReference type="InterPro" id="IPR050142">
    <property type="entry name" value="MADS-box/MEF2_TF"/>
</dbReference>
<dbReference type="FunFam" id="3.40.1810.10:FF:000009">
    <property type="entry name" value="agamous-like MADS-box protein AGL11"/>
    <property type="match status" value="1"/>
</dbReference>
<dbReference type="GO" id="GO:0046983">
    <property type="term" value="F:protein dimerization activity"/>
    <property type="evidence" value="ECO:0007669"/>
    <property type="project" value="InterPro"/>
</dbReference>
<evidence type="ECO:0000259" key="8">
    <source>
        <dbReference type="PROSITE" id="PS50066"/>
    </source>
</evidence>
<dbReference type="Gene3D" id="3.40.1810.10">
    <property type="entry name" value="Transcription factor, MADS-box"/>
    <property type="match status" value="1"/>
</dbReference>
<name>A0A8X7WJ38_BRACI</name>
<evidence type="ECO:0000256" key="5">
    <source>
        <dbReference type="ARBA" id="ARBA00023242"/>
    </source>
</evidence>
<dbReference type="EMBL" id="JAAMPC010000001">
    <property type="protein sequence ID" value="KAG2330257.1"/>
    <property type="molecule type" value="Genomic_DNA"/>
</dbReference>
<dbReference type="PROSITE" id="PS51297">
    <property type="entry name" value="K_BOX"/>
    <property type="match status" value="1"/>
</dbReference>
<dbReference type="Pfam" id="PF00319">
    <property type="entry name" value="SRF-TF"/>
    <property type="match status" value="1"/>
</dbReference>
<evidence type="ECO:0000256" key="2">
    <source>
        <dbReference type="ARBA" id="ARBA00023015"/>
    </source>
</evidence>
<organism evidence="10 11">
    <name type="scientific">Brassica carinata</name>
    <name type="common">Ethiopian mustard</name>
    <name type="synonym">Abyssinian cabbage</name>
    <dbReference type="NCBI Taxonomy" id="52824"/>
    <lineage>
        <taxon>Eukaryota</taxon>
        <taxon>Viridiplantae</taxon>
        <taxon>Streptophyta</taxon>
        <taxon>Embryophyta</taxon>
        <taxon>Tracheophyta</taxon>
        <taxon>Spermatophyta</taxon>
        <taxon>Magnoliopsida</taxon>
        <taxon>eudicotyledons</taxon>
        <taxon>Gunneridae</taxon>
        <taxon>Pentapetalae</taxon>
        <taxon>rosids</taxon>
        <taxon>malvids</taxon>
        <taxon>Brassicales</taxon>
        <taxon>Brassicaceae</taxon>
        <taxon>Brassiceae</taxon>
        <taxon>Brassica</taxon>
    </lineage>
</organism>
<evidence type="ECO:0000256" key="1">
    <source>
        <dbReference type="ARBA" id="ARBA00004123"/>
    </source>
</evidence>
<keyword evidence="3" id="KW-0238">DNA-binding</keyword>
<evidence type="ECO:0000259" key="9">
    <source>
        <dbReference type="PROSITE" id="PS51297"/>
    </source>
</evidence>
<dbReference type="PROSITE" id="PS50066">
    <property type="entry name" value="MADS_BOX_2"/>
    <property type="match status" value="1"/>
</dbReference>
<feature type="region of interest" description="Disordered" evidence="7">
    <location>
        <begin position="210"/>
        <end position="230"/>
    </location>
</feature>
<dbReference type="Pfam" id="PF01486">
    <property type="entry name" value="K-box"/>
    <property type="match status" value="1"/>
</dbReference>
<dbReference type="InterPro" id="IPR002487">
    <property type="entry name" value="TF_Kbox"/>
</dbReference>
<feature type="domain" description="K-box" evidence="9">
    <location>
        <begin position="86"/>
        <end position="176"/>
    </location>
</feature>
<evidence type="ECO:0000313" key="11">
    <source>
        <dbReference type="Proteomes" id="UP000886595"/>
    </source>
</evidence>
<comment type="caution">
    <text evidence="10">The sequence shown here is derived from an EMBL/GenBank/DDBJ whole genome shotgun (WGS) entry which is preliminary data.</text>
</comment>
<evidence type="ECO:0000256" key="4">
    <source>
        <dbReference type="ARBA" id="ARBA00023163"/>
    </source>
</evidence>
<feature type="domain" description="MADS-box" evidence="8">
    <location>
        <begin position="1"/>
        <end position="61"/>
    </location>
</feature>
<dbReference type="PROSITE" id="PS00350">
    <property type="entry name" value="MADS_BOX_1"/>
    <property type="match status" value="1"/>
</dbReference>
<gene>
    <name evidence="10" type="ORF">Bca52824_001437</name>
</gene>
<evidence type="ECO:0000256" key="7">
    <source>
        <dbReference type="SAM" id="MobiDB-lite"/>
    </source>
</evidence>
<dbReference type="GO" id="GO:0000977">
    <property type="term" value="F:RNA polymerase II transcription regulatory region sequence-specific DNA binding"/>
    <property type="evidence" value="ECO:0007669"/>
    <property type="project" value="InterPro"/>
</dbReference>
<dbReference type="PANTHER" id="PTHR48019">
    <property type="entry name" value="SERUM RESPONSE FACTOR HOMOLOG"/>
    <property type="match status" value="1"/>
</dbReference>
<dbReference type="Proteomes" id="UP000886595">
    <property type="component" value="Unassembled WGS sequence"/>
</dbReference>
<dbReference type="CDD" id="cd00265">
    <property type="entry name" value="MADS_MEF2_like"/>
    <property type="match status" value="1"/>
</dbReference>
<dbReference type="GO" id="GO:0009791">
    <property type="term" value="P:post-embryonic development"/>
    <property type="evidence" value="ECO:0007669"/>
    <property type="project" value="UniProtKB-ARBA"/>
</dbReference>
<dbReference type="AlphaFoldDB" id="A0A8X7WJ38"/>
<dbReference type="GO" id="GO:0048608">
    <property type="term" value="P:reproductive structure development"/>
    <property type="evidence" value="ECO:0007669"/>
    <property type="project" value="UniProtKB-ARBA"/>
</dbReference>
<keyword evidence="4" id="KW-0804">Transcription</keyword>
<dbReference type="SMART" id="SM00432">
    <property type="entry name" value="MADS"/>
    <property type="match status" value="1"/>
</dbReference>